<dbReference type="Proteomes" id="UP000662572">
    <property type="component" value="Unassembled WGS sequence"/>
</dbReference>
<feature type="signal peptide" evidence="1">
    <location>
        <begin position="1"/>
        <end position="18"/>
    </location>
</feature>
<feature type="chain" id="PRO_5037894244" description="Phytase-like domain-containing protein" evidence="1">
    <location>
        <begin position="19"/>
        <end position="332"/>
    </location>
</feature>
<dbReference type="Pfam" id="PF13449">
    <property type="entry name" value="Phytase-like"/>
    <property type="match status" value="1"/>
</dbReference>
<organism evidence="3 4">
    <name type="scientific">Asticcacaulis endophyticus</name>
    <dbReference type="NCBI Taxonomy" id="1395890"/>
    <lineage>
        <taxon>Bacteria</taxon>
        <taxon>Pseudomonadati</taxon>
        <taxon>Pseudomonadota</taxon>
        <taxon>Alphaproteobacteria</taxon>
        <taxon>Caulobacterales</taxon>
        <taxon>Caulobacteraceae</taxon>
        <taxon>Asticcacaulis</taxon>
    </lineage>
</organism>
<evidence type="ECO:0000313" key="4">
    <source>
        <dbReference type="Proteomes" id="UP000662572"/>
    </source>
</evidence>
<evidence type="ECO:0000313" key="3">
    <source>
        <dbReference type="EMBL" id="GGZ44479.1"/>
    </source>
</evidence>
<proteinExistence type="predicted"/>
<gene>
    <name evidence="3" type="ORF">GCM10011273_34040</name>
</gene>
<keyword evidence="4" id="KW-1185">Reference proteome</keyword>
<reference evidence="3" key="1">
    <citation type="journal article" date="2014" name="Int. J. Syst. Evol. Microbiol.">
        <title>Complete genome sequence of Corynebacterium casei LMG S-19264T (=DSM 44701T), isolated from a smear-ripened cheese.</title>
        <authorList>
            <consortium name="US DOE Joint Genome Institute (JGI-PGF)"/>
            <person name="Walter F."/>
            <person name="Albersmeier A."/>
            <person name="Kalinowski J."/>
            <person name="Ruckert C."/>
        </authorList>
    </citation>
    <scope>NUCLEOTIDE SEQUENCE</scope>
    <source>
        <strain evidence="3">KCTC 32296</strain>
    </source>
</reference>
<dbReference type="InterPro" id="IPR027372">
    <property type="entry name" value="Phytase-like_dom"/>
</dbReference>
<keyword evidence="1" id="KW-0732">Signal</keyword>
<evidence type="ECO:0000256" key="1">
    <source>
        <dbReference type="SAM" id="SignalP"/>
    </source>
</evidence>
<dbReference type="EMBL" id="BMZB01000007">
    <property type="protein sequence ID" value="GGZ44479.1"/>
    <property type="molecule type" value="Genomic_DNA"/>
</dbReference>
<feature type="domain" description="Phytase-like" evidence="2">
    <location>
        <begin position="73"/>
        <end position="312"/>
    </location>
</feature>
<sequence length="332" mass="36222">MRLSLVFVSAFVCLAAYASLAKPVKGLLNPKPQPYDTPQRFVDIERLPIEGAKGNAVTYAVGYKLRPIGTDLFIGLSDLKARQGPQGLSVEAVSDAGAFATFTIPPNNERRGPLTFELLRGTDGQVLGNKVLADAEALAVDGRTGDHYIAFEGEPRVLRYRGADFRGAAERVPLQNLPSLPDNEGLEAMTLLMGEHGAASLLLGAESGGFWLCPLSTFNCAAIRGPKTPGFGYALVSLSALPDRPDDILALYRFYTPWTGPRTKLTHLRLEAGRLVWKGELLTIAPPMPYANYEGVSAIRTEVGYRLYIISDPIEEDEEYTLLLGFDWAFKE</sequence>
<accession>A0A918QEK7</accession>
<protein>
    <recommendedName>
        <fullName evidence="2">Phytase-like domain-containing protein</fullName>
    </recommendedName>
</protein>
<dbReference type="PIRSF" id="PIRSF031900">
    <property type="entry name" value="UCP031900"/>
    <property type="match status" value="1"/>
</dbReference>
<evidence type="ECO:0000259" key="2">
    <source>
        <dbReference type="Pfam" id="PF13449"/>
    </source>
</evidence>
<comment type="caution">
    <text evidence="3">The sequence shown here is derived from an EMBL/GenBank/DDBJ whole genome shotgun (WGS) entry which is preliminary data.</text>
</comment>
<dbReference type="AlphaFoldDB" id="A0A918QEK7"/>
<dbReference type="RefSeq" id="WP_189488864.1">
    <property type="nucleotide sequence ID" value="NZ_BMZB01000007.1"/>
</dbReference>
<dbReference type="InterPro" id="IPR014567">
    <property type="entry name" value="UCP031900"/>
</dbReference>
<reference evidence="3" key="2">
    <citation type="submission" date="2020-09" db="EMBL/GenBank/DDBJ databases">
        <authorList>
            <person name="Sun Q."/>
            <person name="Kim S."/>
        </authorList>
    </citation>
    <scope>NUCLEOTIDE SEQUENCE</scope>
    <source>
        <strain evidence="3">KCTC 32296</strain>
    </source>
</reference>
<name>A0A918QEK7_9CAUL</name>